<keyword evidence="3" id="KW-1185">Reference proteome</keyword>
<name>A0A4U6V2C2_SETVI</name>
<keyword evidence="1" id="KW-0472">Membrane</keyword>
<dbReference type="EMBL" id="CM016555">
    <property type="protein sequence ID" value="TKW22512.1"/>
    <property type="molecule type" value="Genomic_DNA"/>
</dbReference>
<organism evidence="2 3">
    <name type="scientific">Setaria viridis</name>
    <name type="common">Green bristlegrass</name>
    <name type="synonym">Setaria italica subsp. viridis</name>
    <dbReference type="NCBI Taxonomy" id="4556"/>
    <lineage>
        <taxon>Eukaryota</taxon>
        <taxon>Viridiplantae</taxon>
        <taxon>Streptophyta</taxon>
        <taxon>Embryophyta</taxon>
        <taxon>Tracheophyta</taxon>
        <taxon>Spermatophyta</taxon>
        <taxon>Magnoliopsida</taxon>
        <taxon>Liliopsida</taxon>
        <taxon>Poales</taxon>
        <taxon>Poaceae</taxon>
        <taxon>PACMAD clade</taxon>
        <taxon>Panicoideae</taxon>
        <taxon>Panicodae</taxon>
        <taxon>Paniceae</taxon>
        <taxon>Cenchrinae</taxon>
        <taxon>Setaria</taxon>
    </lineage>
</organism>
<dbReference type="AlphaFoldDB" id="A0A4U6V2C2"/>
<feature type="transmembrane region" description="Helical" evidence="1">
    <location>
        <begin position="7"/>
        <end position="26"/>
    </location>
</feature>
<evidence type="ECO:0000313" key="2">
    <source>
        <dbReference type="EMBL" id="TKW22512.1"/>
    </source>
</evidence>
<keyword evidence="1" id="KW-0812">Transmembrane</keyword>
<sequence>MWQPGPCVRWITQIIAIKVLFIYLAFGHEV</sequence>
<gene>
    <name evidence="2" type="ORF">SEVIR_4G233200v2</name>
</gene>
<proteinExistence type="predicted"/>
<keyword evidence="1" id="KW-1133">Transmembrane helix</keyword>
<dbReference type="Gramene" id="TKW22512">
    <property type="protein sequence ID" value="TKW22512"/>
    <property type="gene ID" value="SEVIR_4G233200v2"/>
</dbReference>
<evidence type="ECO:0000256" key="1">
    <source>
        <dbReference type="SAM" id="Phobius"/>
    </source>
</evidence>
<dbReference type="Proteomes" id="UP000298652">
    <property type="component" value="Chromosome 4"/>
</dbReference>
<protein>
    <submittedName>
        <fullName evidence="2">Uncharacterized protein</fullName>
    </submittedName>
</protein>
<reference evidence="2" key="1">
    <citation type="submission" date="2019-03" db="EMBL/GenBank/DDBJ databases">
        <title>WGS assembly of Setaria viridis.</title>
        <authorList>
            <person name="Huang P."/>
            <person name="Jenkins J."/>
            <person name="Grimwood J."/>
            <person name="Barry K."/>
            <person name="Healey A."/>
            <person name="Mamidi S."/>
            <person name="Sreedasyam A."/>
            <person name="Shu S."/>
            <person name="Feldman M."/>
            <person name="Wu J."/>
            <person name="Yu Y."/>
            <person name="Chen C."/>
            <person name="Johnson J."/>
            <person name="Rokhsar D."/>
            <person name="Baxter I."/>
            <person name="Schmutz J."/>
            <person name="Brutnell T."/>
            <person name="Kellogg E."/>
        </authorList>
    </citation>
    <scope>NUCLEOTIDE SEQUENCE [LARGE SCALE GENOMIC DNA]</scope>
</reference>
<evidence type="ECO:0000313" key="3">
    <source>
        <dbReference type="Proteomes" id="UP000298652"/>
    </source>
</evidence>
<accession>A0A4U6V2C2</accession>